<reference evidence="2 3" key="1">
    <citation type="submission" date="2019-06" db="EMBL/GenBank/DDBJ databases">
        <title>Sequencing the genomes of 1000 actinobacteria strains.</title>
        <authorList>
            <person name="Klenk H.-P."/>
        </authorList>
    </citation>
    <scope>NUCLEOTIDE SEQUENCE [LARGE SCALE GENOMIC DNA]</scope>
    <source>
        <strain evidence="2 3">DSM 24683</strain>
    </source>
</reference>
<dbReference type="Proteomes" id="UP000318380">
    <property type="component" value="Unassembled WGS sequence"/>
</dbReference>
<dbReference type="AlphaFoldDB" id="A0A561BX88"/>
<dbReference type="Gene3D" id="1.10.1660.10">
    <property type="match status" value="1"/>
</dbReference>
<sequence length="136" mass="14883">MPQELLSVDQVADRLGLHVRTVRNYIRDGRLKAHRIGKQYRIAREDLEEFTGTSVAPGAAGRSVEVSAIVQIDAIDKAGADRISTYVTATLEQDGIGRIRAELIHDTERGVLKVILLGDPRSTAELLHLVAMLADS</sequence>
<feature type="domain" description="Helix-turn-helix" evidence="1">
    <location>
        <begin position="5"/>
        <end position="50"/>
    </location>
</feature>
<name>A0A561BX88_9ACTN</name>
<evidence type="ECO:0000313" key="2">
    <source>
        <dbReference type="EMBL" id="TWD83451.1"/>
    </source>
</evidence>
<dbReference type="OrthoDB" id="3401953at2"/>
<protein>
    <submittedName>
        <fullName evidence="2">Excisionase family DNA binding protein</fullName>
    </submittedName>
</protein>
<proteinExistence type="predicted"/>
<dbReference type="InterPro" id="IPR010093">
    <property type="entry name" value="SinI_DNA-bd"/>
</dbReference>
<dbReference type="Pfam" id="PF12728">
    <property type="entry name" value="HTH_17"/>
    <property type="match status" value="1"/>
</dbReference>
<accession>A0A561BX88</accession>
<dbReference type="InterPro" id="IPR041657">
    <property type="entry name" value="HTH_17"/>
</dbReference>
<dbReference type="GO" id="GO:0003677">
    <property type="term" value="F:DNA binding"/>
    <property type="evidence" value="ECO:0007669"/>
    <property type="project" value="InterPro"/>
</dbReference>
<dbReference type="RefSeq" id="WP_145810013.1">
    <property type="nucleotide sequence ID" value="NZ_VIVK01000001.1"/>
</dbReference>
<dbReference type="SUPFAM" id="SSF46955">
    <property type="entry name" value="Putative DNA-binding domain"/>
    <property type="match status" value="1"/>
</dbReference>
<dbReference type="NCBIfam" id="TIGR01764">
    <property type="entry name" value="excise"/>
    <property type="match status" value="1"/>
</dbReference>
<comment type="caution">
    <text evidence="2">The sequence shown here is derived from an EMBL/GenBank/DDBJ whole genome shotgun (WGS) entry which is preliminary data.</text>
</comment>
<dbReference type="EMBL" id="VIVK01000001">
    <property type="protein sequence ID" value="TWD83451.1"/>
    <property type="molecule type" value="Genomic_DNA"/>
</dbReference>
<evidence type="ECO:0000313" key="3">
    <source>
        <dbReference type="Proteomes" id="UP000318380"/>
    </source>
</evidence>
<evidence type="ECO:0000259" key="1">
    <source>
        <dbReference type="Pfam" id="PF12728"/>
    </source>
</evidence>
<keyword evidence="3" id="KW-1185">Reference proteome</keyword>
<gene>
    <name evidence="2" type="ORF">FB561_4614</name>
</gene>
<dbReference type="InterPro" id="IPR009061">
    <property type="entry name" value="DNA-bd_dom_put_sf"/>
</dbReference>
<organism evidence="2 3">
    <name type="scientific">Kribbella amoyensis</name>
    <dbReference type="NCBI Taxonomy" id="996641"/>
    <lineage>
        <taxon>Bacteria</taxon>
        <taxon>Bacillati</taxon>
        <taxon>Actinomycetota</taxon>
        <taxon>Actinomycetes</taxon>
        <taxon>Propionibacteriales</taxon>
        <taxon>Kribbellaceae</taxon>
        <taxon>Kribbella</taxon>
    </lineage>
</organism>